<evidence type="ECO:0000256" key="2">
    <source>
        <dbReference type="ARBA" id="ARBA00009457"/>
    </source>
</evidence>
<comment type="caution">
    <text evidence="8">The sequence shown here is derived from an EMBL/GenBank/DDBJ whole genome shotgun (WGS) entry which is preliminary data.</text>
</comment>
<dbReference type="GO" id="GO:0005794">
    <property type="term" value="C:Golgi apparatus"/>
    <property type="evidence" value="ECO:0007669"/>
    <property type="project" value="TreeGrafter"/>
</dbReference>
<dbReference type="PANTHER" id="PTHR10926:SF0">
    <property type="entry name" value="CDC50, ISOFORM A"/>
    <property type="match status" value="1"/>
</dbReference>
<evidence type="ECO:0000256" key="4">
    <source>
        <dbReference type="ARBA" id="ARBA00022989"/>
    </source>
</evidence>
<dbReference type="OrthoDB" id="340608at2759"/>
<proteinExistence type="inferred from homology"/>
<gene>
    <name evidence="8" type="ORF">TGP89_247380</name>
</gene>
<accession>A0A086KUS9</accession>
<feature type="region of interest" description="Disordered" evidence="6">
    <location>
        <begin position="501"/>
        <end position="561"/>
    </location>
</feature>
<comment type="subcellular location">
    <subcellularLocation>
        <location evidence="1">Membrane</location>
        <topology evidence="1">Multi-pass membrane protein</topology>
    </subcellularLocation>
</comment>
<evidence type="ECO:0000313" key="8">
    <source>
        <dbReference type="EMBL" id="KFG48147.1"/>
    </source>
</evidence>
<protein>
    <submittedName>
        <fullName evidence="8">LEM3/CDC50 family protein</fullName>
    </submittedName>
</protein>
<evidence type="ECO:0000313" key="9">
    <source>
        <dbReference type="Proteomes" id="UP000028828"/>
    </source>
</evidence>
<sequence length="1107" mass="119737">MSSPRHRRGWRRRSSRDSNLSDSFASERNCLTSPAGENAGQVEATTAPKPDAFVSPSISDRPLLRRGSQEPDGLAAPMSPRERPCACSSSLSPCSSSDLATCRRRSVRGNAGNAPGDSDLSAPLCEAADESGTQERLHSKTAEQRSSLALSASSCSESDSDLSDGPPSPRPPASVPRSPSSSWAPTQSRVSSWLADARWEKKLKEDSIVRTSPEADALSRSSSFVFVNAELCAEVAARIRRAQERAKRLASCGDESAGDEAPDCRKSRAETPAEAHDSESEEEISPRLQTDEREDQSPATEAAGPSLSSSASVSPPLKRSSGAERPSETSCHGDSSPLPTLSSSLKEQTFSAGGLTTSSKAIPPGPPSEARPFLASVSSEVSPSPSCATIELPVSRDRPGGDFTLVPPVGEVTTLPAVLSSQPSPASPAPRRDAFSSWSRQFVSSPEGVSGSSSPAAVRSSTSPQPWCGSEASPATGASFLSSVFSFLPLPMFQEATVHQAERQGRSIKSRGSQARASLQGGFDSVQRSRRDSIRRGDERCQGLRSYDDESDTSSYLDASRRPGCQKEVTTFLSDLYQQTQRRSPLPFQLFLRRSTSLFCTCWGVLLVVLGLGVLYLSGKSQEFVVPYESGMTTTSVFQVPEHLEAPVFVYYRITDFYGNYRPYLKDGPESVSTSYKCDIILSQREALDFRTFNGVLTLPTLRRSIDGKPIPEDSPRAFPCGLQSLSLFNDKFSVHRVVANYAEEDLSISTDDIAYHWDFTRFMVRNSTWEKLDAMPWILPSDDRFRVWLHPPFTPSFQKLYGVINTSLEPDNSYFLRFSESQWPAEQWQATKAIVFVSLAPVIGGANYPLAYACLATGGFCLLGVILLWLFYWCGLTFTSRTVRETDMESVIRQAEGDDGVDLPGAGRGGGLEGPASPQAAGRGGRAISGGDVAAAAPFVARNFPEPIACVCPFHCPWSEGGKKKERRERLRGEGKDPLLQLPPAGLGTRKKLQKRASNASAAASGEETSQALNSAEENVSELSFPSGGAQGPVFQVEPVEETREPERDRPPMLMSCLSEFPQESEVEPAERMEKEENEARPRGILAIEESDGTAGDALEDPALGE</sequence>
<comment type="similarity">
    <text evidence="2">Belongs to the CDC50/LEM3 family.</text>
</comment>
<keyword evidence="4 7" id="KW-1133">Transmembrane helix</keyword>
<dbReference type="InterPro" id="IPR005045">
    <property type="entry name" value="CDC50/LEM3_fam"/>
</dbReference>
<evidence type="ECO:0000256" key="6">
    <source>
        <dbReference type="SAM" id="MobiDB-lite"/>
    </source>
</evidence>
<dbReference type="AlphaFoldDB" id="A0A086KUS9"/>
<dbReference type="GO" id="GO:0005783">
    <property type="term" value="C:endoplasmic reticulum"/>
    <property type="evidence" value="ECO:0007669"/>
    <property type="project" value="TreeGrafter"/>
</dbReference>
<feature type="compositionally biased region" description="Basic and acidic residues" evidence="6">
    <location>
        <begin position="133"/>
        <end position="143"/>
    </location>
</feature>
<dbReference type="GO" id="GO:0005886">
    <property type="term" value="C:plasma membrane"/>
    <property type="evidence" value="ECO:0007669"/>
    <property type="project" value="TreeGrafter"/>
</dbReference>
<feature type="region of interest" description="Disordered" evidence="6">
    <location>
        <begin position="243"/>
        <end position="472"/>
    </location>
</feature>
<feature type="compositionally biased region" description="Low complexity" evidence="6">
    <location>
        <begin position="376"/>
        <end position="386"/>
    </location>
</feature>
<feature type="compositionally biased region" description="Basic and acidic residues" evidence="6">
    <location>
        <begin position="262"/>
        <end position="278"/>
    </location>
</feature>
<dbReference type="Proteomes" id="UP000028828">
    <property type="component" value="Unassembled WGS sequence"/>
</dbReference>
<feature type="region of interest" description="Disordered" evidence="6">
    <location>
        <begin position="1"/>
        <end position="192"/>
    </location>
</feature>
<organism evidence="8 9">
    <name type="scientific">Toxoplasma gondii p89</name>
    <dbReference type="NCBI Taxonomy" id="943119"/>
    <lineage>
        <taxon>Eukaryota</taxon>
        <taxon>Sar</taxon>
        <taxon>Alveolata</taxon>
        <taxon>Apicomplexa</taxon>
        <taxon>Conoidasida</taxon>
        <taxon>Coccidia</taxon>
        <taxon>Eucoccidiorida</taxon>
        <taxon>Eimeriorina</taxon>
        <taxon>Sarcocystidae</taxon>
        <taxon>Toxoplasma</taxon>
    </lineage>
</organism>
<reference evidence="8 9" key="1">
    <citation type="submission" date="2014-03" db="EMBL/GenBank/DDBJ databases">
        <authorList>
            <person name="Sibley D."/>
            <person name="Venepally P."/>
            <person name="Karamycheva S."/>
            <person name="Hadjithomas M."/>
            <person name="Khan A."/>
            <person name="Brunk B."/>
            <person name="Roos D."/>
            <person name="Caler E."/>
            <person name="Lorenzi H."/>
        </authorList>
    </citation>
    <scope>NUCLEOTIDE SEQUENCE [LARGE SCALE GENOMIC DNA]</scope>
    <source>
        <strain evidence="9">p89</strain>
    </source>
</reference>
<keyword evidence="5 7" id="KW-0472">Membrane</keyword>
<dbReference type="VEuPathDB" id="ToxoDB:TGP89_247380"/>
<dbReference type="Pfam" id="PF03381">
    <property type="entry name" value="CDC50"/>
    <property type="match status" value="1"/>
</dbReference>
<feature type="region of interest" description="Disordered" evidence="6">
    <location>
        <begin position="964"/>
        <end position="1107"/>
    </location>
</feature>
<feature type="compositionally biased region" description="Basic and acidic residues" evidence="6">
    <location>
        <begin position="527"/>
        <end position="548"/>
    </location>
</feature>
<feature type="compositionally biased region" description="Low complexity" evidence="6">
    <location>
        <begin position="302"/>
        <end position="320"/>
    </location>
</feature>
<feature type="compositionally biased region" description="Low complexity" evidence="6">
    <location>
        <begin position="85"/>
        <end position="100"/>
    </location>
</feature>
<feature type="region of interest" description="Disordered" evidence="6">
    <location>
        <begin position="895"/>
        <end position="926"/>
    </location>
</feature>
<evidence type="ECO:0000256" key="3">
    <source>
        <dbReference type="ARBA" id="ARBA00022692"/>
    </source>
</evidence>
<dbReference type="PANTHER" id="PTHR10926">
    <property type="entry name" value="CELL CYCLE CONTROL PROTEIN 50"/>
    <property type="match status" value="1"/>
</dbReference>
<feature type="compositionally biased region" description="Basic and acidic residues" evidence="6">
    <location>
        <begin position="1070"/>
        <end position="1083"/>
    </location>
</feature>
<feature type="compositionally biased region" description="Basic residues" evidence="6">
    <location>
        <begin position="1"/>
        <end position="14"/>
    </location>
</feature>
<feature type="compositionally biased region" description="Low complexity" evidence="6">
    <location>
        <begin position="335"/>
        <end position="345"/>
    </location>
</feature>
<evidence type="ECO:0000256" key="7">
    <source>
        <dbReference type="SAM" id="Phobius"/>
    </source>
</evidence>
<feature type="compositionally biased region" description="Polar residues" evidence="6">
    <location>
        <begin position="346"/>
        <end position="360"/>
    </location>
</feature>
<dbReference type="EMBL" id="AEYI02000547">
    <property type="protein sequence ID" value="KFG48147.1"/>
    <property type="molecule type" value="Genomic_DNA"/>
</dbReference>
<evidence type="ECO:0000256" key="5">
    <source>
        <dbReference type="ARBA" id="ARBA00023136"/>
    </source>
</evidence>
<feature type="transmembrane region" description="Helical" evidence="7">
    <location>
        <begin position="851"/>
        <end position="875"/>
    </location>
</feature>
<feature type="compositionally biased region" description="Basic and acidic residues" evidence="6">
    <location>
        <begin position="969"/>
        <end position="978"/>
    </location>
</feature>
<keyword evidence="3 7" id="KW-0812">Transmembrane</keyword>
<feature type="compositionally biased region" description="Basic and acidic residues" evidence="6">
    <location>
        <begin position="1042"/>
        <end position="1052"/>
    </location>
</feature>
<name>A0A086KUS9_TOXGO</name>
<evidence type="ECO:0000256" key="1">
    <source>
        <dbReference type="ARBA" id="ARBA00004141"/>
    </source>
</evidence>
<feature type="compositionally biased region" description="Low complexity" evidence="6">
    <location>
        <begin position="443"/>
        <end position="464"/>
    </location>
</feature>
<feature type="transmembrane region" description="Helical" evidence="7">
    <location>
        <begin position="598"/>
        <end position="617"/>
    </location>
</feature>
<feature type="compositionally biased region" description="Polar residues" evidence="6">
    <location>
        <begin position="1008"/>
        <end position="1025"/>
    </location>
</feature>
<feature type="compositionally biased region" description="Low complexity" evidence="6">
    <location>
        <begin position="146"/>
        <end position="157"/>
    </location>
</feature>